<dbReference type="InterPro" id="IPR018990">
    <property type="entry name" value="Prot_inh_I42_chagasin"/>
</dbReference>
<evidence type="ECO:0000259" key="3">
    <source>
        <dbReference type="Pfam" id="PF09394"/>
    </source>
</evidence>
<dbReference type="AlphaFoldDB" id="A0A9E7THU6"/>
<evidence type="ECO:0000256" key="1">
    <source>
        <dbReference type="ARBA" id="ARBA00022690"/>
    </source>
</evidence>
<evidence type="ECO:0000313" key="4">
    <source>
        <dbReference type="EMBL" id="UUX91213.1"/>
    </source>
</evidence>
<proteinExistence type="predicted"/>
<dbReference type="GO" id="GO:0004869">
    <property type="term" value="F:cysteine-type endopeptidase inhibitor activity"/>
    <property type="evidence" value="ECO:0007669"/>
    <property type="project" value="UniProtKB-KW"/>
</dbReference>
<dbReference type="KEGG" id="mend:L6E24_07420"/>
<feature type="domain" description="Proteinase inhibitor I42 chagasin" evidence="3">
    <location>
        <begin position="40"/>
        <end position="126"/>
    </location>
</feature>
<sequence length="129" mass="13892">MKITVIMVAGIALALALVAGCTGTSIQWLYEGDNGRTVDVPAGTEIIISLPENPTTGYSWEMNGGGLTATGDEYYPDKVPEGTVGSGGTHEWKYKAENAGTYTIEGIYKRAWEETATDDKRWQATIVVK</sequence>
<dbReference type="PANTHER" id="PTHR36530">
    <property type="entry name" value="INHIBITOR OF CYSTEINE PEPTIDASE"/>
    <property type="match status" value="1"/>
</dbReference>
<gene>
    <name evidence="4" type="ORF">L6E24_07420</name>
</gene>
<reference evidence="4" key="1">
    <citation type="submission" date="2022-04" db="EMBL/GenBank/DDBJ databases">
        <title>Complete genome of Methanoplanus endosymbiosus DSM 3599.</title>
        <authorList>
            <person name="Chen S.-C."/>
            <person name="You Y.-T."/>
            <person name="Zhou Y.-Z."/>
            <person name="Lai M.-C."/>
        </authorList>
    </citation>
    <scope>NUCLEOTIDE SEQUENCE</scope>
    <source>
        <strain evidence="4">DSM 3599</strain>
    </source>
</reference>
<evidence type="ECO:0000256" key="2">
    <source>
        <dbReference type="ARBA" id="ARBA00022704"/>
    </source>
</evidence>
<dbReference type="InterPro" id="IPR036331">
    <property type="entry name" value="Chagasin-like_sf"/>
</dbReference>
<dbReference type="InterPro" id="IPR052781">
    <property type="entry name" value="Cys_protease_inhibitor_I42"/>
</dbReference>
<dbReference type="Gene3D" id="2.60.40.2020">
    <property type="match status" value="1"/>
</dbReference>
<keyword evidence="1" id="KW-0646">Protease inhibitor</keyword>
<dbReference type="PROSITE" id="PS51257">
    <property type="entry name" value="PROKAR_LIPOPROTEIN"/>
    <property type="match status" value="1"/>
</dbReference>
<name>A0A9E7THU6_9EURY</name>
<keyword evidence="2" id="KW-0789">Thiol protease inhibitor</keyword>
<dbReference type="RefSeq" id="WP_257741365.1">
    <property type="nucleotide sequence ID" value="NZ_CP096115.1"/>
</dbReference>
<evidence type="ECO:0000313" key="5">
    <source>
        <dbReference type="Proteomes" id="UP001060368"/>
    </source>
</evidence>
<dbReference type="SUPFAM" id="SSF141066">
    <property type="entry name" value="ICP-like"/>
    <property type="match status" value="1"/>
</dbReference>
<dbReference type="Proteomes" id="UP001060368">
    <property type="component" value="Chromosome"/>
</dbReference>
<dbReference type="GeneID" id="74307518"/>
<dbReference type="PANTHER" id="PTHR36530:SF1">
    <property type="entry name" value="AMOEBIASIN-1"/>
    <property type="match status" value="1"/>
</dbReference>
<dbReference type="EMBL" id="CP096115">
    <property type="protein sequence ID" value="UUX91213.1"/>
    <property type="molecule type" value="Genomic_DNA"/>
</dbReference>
<protein>
    <submittedName>
        <fullName evidence="4">Protease inhibitor I42 family protein</fullName>
    </submittedName>
</protein>
<organism evidence="4 5">
    <name type="scientific">Methanoplanus endosymbiosus</name>
    <dbReference type="NCBI Taxonomy" id="33865"/>
    <lineage>
        <taxon>Archaea</taxon>
        <taxon>Methanobacteriati</taxon>
        <taxon>Methanobacteriota</taxon>
        <taxon>Stenosarchaea group</taxon>
        <taxon>Methanomicrobia</taxon>
        <taxon>Methanomicrobiales</taxon>
        <taxon>Methanomicrobiaceae</taxon>
        <taxon>Methanoplanus</taxon>
    </lineage>
</organism>
<accession>A0A9E7THU6</accession>
<keyword evidence="5" id="KW-1185">Reference proteome</keyword>
<dbReference type="Pfam" id="PF09394">
    <property type="entry name" value="Inhibitor_I42"/>
    <property type="match status" value="1"/>
</dbReference>